<dbReference type="Proteomes" id="UP001353858">
    <property type="component" value="Unassembled WGS sequence"/>
</dbReference>
<proteinExistence type="inferred from homology"/>
<dbReference type="InterPro" id="IPR041516">
    <property type="entry name" value="LACTB2_WH"/>
</dbReference>
<evidence type="ECO:0000259" key="6">
    <source>
        <dbReference type="SMART" id="SM00849"/>
    </source>
</evidence>
<evidence type="ECO:0000256" key="4">
    <source>
        <dbReference type="ARBA" id="ARBA00022833"/>
    </source>
</evidence>
<dbReference type="EMBL" id="JARPUR010000003">
    <property type="protein sequence ID" value="KAK4879713.1"/>
    <property type="molecule type" value="Genomic_DNA"/>
</dbReference>
<comment type="caution">
    <text evidence="7">The sequence shown here is derived from an EMBL/GenBank/DDBJ whole genome shotgun (WGS) entry which is preliminary data.</text>
</comment>
<dbReference type="InterPro" id="IPR036866">
    <property type="entry name" value="RibonucZ/Hydroxyglut_hydro"/>
</dbReference>
<dbReference type="InterPro" id="IPR050662">
    <property type="entry name" value="Sec-metab_biosynth-thioest"/>
</dbReference>
<organism evidence="7 8">
    <name type="scientific">Aquatica leii</name>
    <dbReference type="NCBI Taxonomy" id="1421715"/>
    <lineage>
        <taxon>Eukaryota</taxon>
        <taxon>Metazoa</taxon>
        <taxon>Ecdysozoa</taxon>
        <taxon>Arthropoda</taxon>
        <taxon>Hexapoda</taxon>
        <taxon>Insecta</taxon>
        <taxon>Pterygota</taxon>
        <taxon>Neoptera</taxon>
        <taxon>Endopterygota</taxon>
        <taxon>Coleoptera</taxon>
        <taxon>Polyphaga</taxon>
        <taxon>Elateriformia</taxon>
        <taxon>Elateroidea</taxon>
        <taxon>Lampyridae</taxon>
        <taxon>Luciolinae</taxon>
        <taxon>Aquatica</taxon>
    </lineage>
</organism>
<dbReference type="Pfam" id="PF00753">
    <property type="entry name" value="Lactamase_B"/>
    <property type="match status" value="1"/>
</dbReference>
<dbReference type="GO" id="GO:0004521">
    <property type="term" value="F:RNA endonuclease activity"/>
    <property type="evidence" value="ECO:0007669"/>
    <property type="project" value="TreeGrafter"/>
</dbReference>
<dbReference type="GO" id="GO:0031123">
    <property type="term" value="P:RNA 3'-end processing"/>
    <property type="evidence" value="ECO:0007669"/>
    <property type="project" value="UniProtKB-ARBA"/>
</dbReference>
<comment type="similarity">
    <text evidence="1">Belongs to the metallo-beta-lactamase superfamily. Glyoxalase II family.</text>
</comment>
<evidence type="ECO:0000256" key="2">
    <source>
        <dbReference type="ARBA" id="ARBA00022723"/>
    </source>
</evidence>
<protein>
    <recommendedName>
        <fullName evidence="5">Beta-lactamase-like protein 2 homolog</fullName>
    </recommendedName>
</protein>
<gene>
    <name evidence="7" type="ORF">RN001_007859</name>
</gene>
<dbReference type="PANTHER" id="PTHR23131">
    <property type="entry name" value="ENDORIBONUCLEASE LACTB2"/>
    <property type="match status" value="1"/>
</dbReference>
<evidence type="ECO:0000313" key="7">
    <source>
        <dbReference type="EMBL" id="KAK4879713.1"/>
    </source>
</evidence>
<evidence type="ECO:0000256" key="1">
    <source>
        <dbReference type="ARBA" id="ARBA00006759"/>
    </source>
</evidence>
<dbReference type="InterPro" id="IPR001279">
    <property type="entry name" value="Metallo-B-lactamas"/>
</dbReference>
<dbReference type="InterPro" id="IPR036388">
    <property type="entry name" value="WH-like_DNA-bd_sf"/>
</dbReference>
<dbReference type="GO" id="GO:0003727">
    <property type="term" value="F:single-stranded RNA binding"/>
    <property type="evidence" value="ECO:0007669"/>
    <property type="project" value="TreeGrafter"/>
</dbReference>
<dbReference type="SMART" id="SM00849">
    <property type="entry name" value="Lactamase_B"/>
    <property type="match status" value="1"/>
</dbReference>
<dbReference type="Gene3D" id="1.10.10.10">
    <property type="entry name" value="Winged helix-like DNA-binding domain superfamily/Winged helix DNA-binding domain"/>
    <property type="match status" value="1"/>
</dbReference>
<dbReference type="GO" id="GO:0016787">
    <property type="term" value="F:hydrolase activity"/>
    <property type="evidence" value="ECO:0007669"/>
    <property type="project" value="UniProtKB-KW"/>
</dbReference>
<keyword evidence="8" id="KW-1185">Reference proteome</keyword>
<sequence length="337" mass="38481">MAAVIPIVTKLSTRIIRILGCNPSPMTLQGTNTYILGTGKRRILLDTGEGNIPQYINHLKAVLRNEGCTLAHIFLSHWHIDHVGGLRDVLDLQGYSPSVQVWKYPRTEKIKENIIDNFKINDLKDGQEFSVEGATVRVVYTPGHSTDHTVFLLMEENAVFSGDCILGDGTTVFEDLYDYMNSLEIILGLQPTVVYPGHGNVVHNPEDKIQYYIKHRNDRERQIISVLKENPCQVFTEMDLVEIIYQDTPQKLWQGAAYNVNHHLLKLLKENRSTHQDARKKYAEVNRRSVTPYRVEDQMWVDTHVLNDSSLLPLELMYPPVVGEKHTAPVDDSPCRR</sequence>
<evidence type="ECO:0000313" key="8">
    <source>
        <dbReference type="Proteomes" id="UP001353858"/>
    </source>
</evidence>
<dbReference type="Pfam" id="PF17778">
    <property type="entry name" value="WHD_BLACT"/>
    <property type="match status" value="1"/>
</dbReference>
<keyword evidence="4" id="KW-0862">Zinc</keyword>
<accession>A0AAN7PA23</accession>
<dbReference type="FunFam" id="1.10.10.10:FF:000328">
    <property type="entry name" value="Lactamase beta 2"/>
    <property type="match status" value="1"/>
</dbReference>
<evidence type="ECO:0000256" key="3">
    <source>
        <dbReference type="ARBA" id="ARBA00022801"/>
    </source>
</evidence>
<dbReference type="FunFam" id="3.60.15.10:FF:000017">
    <property type="entry name" value="Lactamase beta 2"/>
    <property type="match status" value="1"/>
</dbReference>
<dbReference type="SUPFAM" id="SSF56281">
    <property type="entry name" value="Metallo-hydrolase/oxidoreductase"/>
    <property type="match status" value="1"/>
</dbReference>
<keyword evidence="3" id="KW-0378">Hydrolase</keyword>
<dbReference type="Gene3D" id="3.60.15.10">
    <property type="entry name" value="Ribonuclease Z/Hydroxyacylglutathione hydrolase-like"/>
    <property type="match status" value="1"/>
</dbReference>
<dbReference type="GO" id="GO:0046872">
    <property type="term" value="F:metal ion binding"/>
    <property type="evidence" value="ECO:0007669"/>
    <property type="project" value="UniProtKB-KW"/>
</dbReference>
<dbReference type="PANTHER" id="PTHR23131:SF0">
    <property type="entry name" value="ENDORIBONUCLEASE LACTB2"/>
    <property type="match status" value="1"/>
</dbReference>
<name>A0AAN7PA23_9COLE</name>
<reference evidence="8" key="1">
    <citation type="submission" date="2023-01" db="EMBL/GenBank/DDBJ databases">
        <title>Key to firefly adult light organ development and bioluminescence: homeobox transcription factors regulate luciferase expression and transportation to peroxisome.</title>
        <authorList>
            <person name="Fu X."/>
        </authorList>
    </citation>
    <scope>NUCLEOTIDE SEQUENCE [LARGE SCALE GENOMIC DNA]</scope>
</reference>
<dbReference type="AlphaFoldDB" id="A0AAN7PA23"/>
<dbReference type="InterPro" id="IPR047921">
    <property type="entry name" value="LACTB2-like_MBL-fold"/>
</dbReference>
<dbReference type="CDD" id="cd07722">
    <property type="entry name" value="LACTB2-like_MBL-fold"/>
    <property type="match status" value="1"/>
</dbReference>
<evidence type="ECO:0000256" key="5">
    <source>
        <dbReference type="ARBA" id="ARBA00069358"/>
    </source>
</evidence>
<dbReference type="GO" id="GO:0005759">
    <property type="term" value="C:mitochondrial matrix"/>
    <property type="evidence" value="ECO:0007669"/>
    <property type="project" value="TreeGrafter"/>
</dbReference>
<keyword evidence="2" id="KW-0479">Metal-binding</keyword>
<feature type="domain" description="Metallo-beta-lactamase" evidence="6">
    <location>
        <begin position="30"/>
        <end position="198"/>
    </location>
</feature>